<keyword evidence="3" id="KW-0472">Membrane</keyword>
<dbReference type="Gene3D" id="2.130.10.30">
    <property type="entry name" value="Regulator of chromosome condensation 1/beta-lactamase-inhibitor protein II"/>
    <property type="match status" value="1"/>
</dbReference>
<evidence type="ECO:0000313" key="6">
    <source>
        <dbReference type="Proteomes" id="UP000669903"/>
    </source>
</evidence>
<dbReference type="SUPFAM" id="SSF54695">
    <property type="entry name" value="POZ domain"/>
    <property type="match status" value="1"/>
</dbReference>
<dbReference type="EMBL" id="JAANIC010004414">
    <property type="protein sequence ID" value="KAG5334858.1"/>
    <property type="molecule type" value="Genomic_DNA"/>
</dbReference>
<dbReference type="PROSITE" id="PS00626">
    <property type="entry name" value="RCC1_2"/>
    <property type="match status" value="1"/>
</dbReference>
<dbReference type="SUPFAM" id="SSF50985">
    <property type="entry name" value="RCC1/BLIP-II"/>
    <property type="match status" value="1"/>
</dbReference>
<dbReference type="InterPro" id="IPR000210">
    <property type="entry name" value="BTB/POZ_dom"/>
</dbReference>
<dbReference type="PANTHER" id="PTHR22872">
    <property type="entry name" value="BTK-BINDING PROTEIN-RELATED"/>
    <property type="match status" value="1"/>
</dbReference>
<accession>A0A836FV47</accession>
<evidence type="ECO:0000256" key="3">
    <source>
        <dbReference type="SAM" id="Phobius"/>
    </source>
</evidence>
<dbReference type="PANTHER" id="PTHR22872:SF10">
    <property type="entry name" value="ULTRAVIOLET-B RECEPTOR UVR8"/>
    <property type="match status" value="1"/>
</dbReference>
<organism evidence="5 6">
    <name type="scientific">Acromyrmex charruanus</name>
    <dbReference type="NCBI Taxonomy" id="2715315"/>
    <lineage>
        <taxon>Eukaryota</taxon>
        <taxon>Metazoa</taxon>
        <taxon>Ecdysozoa</taxon>
        <taxon>Arthropoda</taxon>
        <taxon>Hexapoda</taxon>
        <taxon>Insecta</taxon>
        <taxon>Pterygota</taxon>
        <taxon>Neoptera</taxon>
        <taxon>Endopterygota</taxon>
        <taxon>Hymenoptera</taxon>
        <taxon>Apocrita</taxon>
        <taxon>Aculeata</taxon>
        <taxon>Formicoidea</taxon>
        <taxon>Formicidae</taxon>
        <taxon>Myrmicinae</taxon>
        <taxon>Acromyrmex</taxon>
    </lineage>
</organism>
<dbReference type="Gene3D" id="3.30.710.10">
    <property type="entry name" value="Potassium Channel Kv1.1, Chain A"/>
    <property type="match status" value="1"/>
</dbReference>
<comment type="caution">
    <text evidence="5">The sequence shown here is derived from an EMBL/GenBank/DDBJ whole genome shotgun (WGS) entry which is preliminary data.</text>
</comment>
<proteinExistence type="predicted"/>
<feature type="repeat" description="RCC1" evidence="2">
    <location>
        <begin position="176"/>
        <end position="223"/>
    </location>
</feature>
<dbReference type="InterPro" id="IPR011333">
    <property type="entry name" value="SKP1/BTB/POZ_sf"/>
</dbReference>
<dbReference type="InterPro" id="IPR011705">
    <property type="entry name" value="BACK"/>
</dbReference>
<dbReference type="InterPro" id="IPR000408">
    <property type="entry name" value="Reg_chr_condens"/>
</dbReference>
<dbReference type="AlphaFoldDB" id="A0A836FV47"/>
<dbReference type="InterPro" id="IPR009091">
    <property type="entry name" value="RCC1/BLIP-II"/>
</dbReference>
<dbReference type="SMART" id="SM00225">
    <property type="entry name" value="BTB"/>
    <property type="match status" value="1"/>
</dbReference>
<feature type="transmembrane region" description="Helical" evidence="3">
    <location>
        <begin position="22"/>
        <end position="48"/>
    </location>
</feature>
<evidence type="ECO:0000256" key="1">
    <source>
        <dbReference type="ARBA" id="ARBA00022737"/>
    </source>
</evidence>
<evidence type="ECO:0000259" key="4">
    <source>
        <dbReference type="PROSITE" id="PS50097"/>
    </source>
</evidence>
<dbReference type="Proteomes" id="UP000669903">
    <property type="component" value="Unassembled WGS sequence"/>
</dbReference>
<name>A0A836FV47_9HYME</name>
<dbReference type="PRINTS" id="PR00633">
    <property type="entry name" value="RCCNDNSATION"/>
</dbReference>
<keyword evidence="6" id="KW-1185">Reference proteome</keyword>
<dbReference type="Pfam" id="PF00651">
    <property type="entry name" value="BTB"/>
    <property type="match status" value="1"/>
</dbReference>
<reference evidence="5" key="1">
    <citation type="submission" date="2020-03" db="EMBL/GenBank/DDBJ databases">
        <title>Relaxed selection underlies rapid genomic changes in the transitions from sociality to social parasitism in ants.</title>
        <authorList>
            <person name="Bi X."/>
        </authorList>
    </citation>
    <scope>NUCLEOTIDE SEQUENCE</scope>
    <source>
        <strain evidence="5">BGI-DK2014a</strain>
        <tissue evidence="5">Whole body</tissue>
    </source>
</reference>
<protein>
    <submittedName>
        <fullName evidence="5">RCBT1 protein</fullName>
    </submittedName>
</protein>
<feature type="non-terminal residue" evidence="5">
    <location>
        <position position="1"/>
    </location>
</feature>
<dbReference type="Pfam" id="PF13540">
    <property type="entry name" value="RCC1_2"/>
    <property type="match status" value="3"/>
</dbReference>
<feature type="non-terminal residue" evidence="5">
    <location>
        <position position="585"/>
    </location>
</feature>
<keyword evidence="3" id="KW-0812">Transmembrane</keyword>
<dbReference type="Pfam" id="PF07707">
    <property type="entry name" value="BACK"/>
    <property type="match status" value="1"/>
</dbReference>
<keyword evidence="1" id="KW-0677">Repeat</keyword>
<dbReference type="PROSITE" id="PS50012">
    <property type="entry name" value="RCC1_3"/>
    <property type="match status" value="3"/>
</dbReference>
<evidence type="ECO:0000313" key="5">
    <source>
        <dbReference type="EMBL" id="KAG5334858.1"/>
    </source>
</evidence>
<feature type="repeat" description="RCC1" evidence="2">
    <location>
        <begin position="224"/>
        <end position="308"/>
    </location>
</feature>
<feature type="repeat" description="RCC1" evidence="2">
    <location>
        <begin position="309"/>
        <end position="360"/>
    </location>
</feature>
<gene>
    <name evidence="5" type="primary">Rcbtb1_16</name>
    <name evidence="5" type="ORF">G6Z76_0006886</name>
</gene>
<dbReference type="CDD" id="cd18298">
    <property type="entry name" value="BTB_POZ_RCBTB1_2"/>
    <property type="match status" value="1"/>
</dbReference>
<keyword evidence="3" id="KW-1133">Transmembrane helix</keyword>
<evidence type="ECO:0000256" key="2">
    <source>
        <dbReference type="PROSITE-ProRule" id="PRU00235"/>
    </source>
</evidence>
<sequence length="585" mass="65858">MYSNLRSWPVFSSLEPKSISKIHMVMVFGNLFCSLLLYISLLAVLLFTERLKTGELGKRALIVTKDKKVYLMNDNLHALESRDKSSTMLYPKEIKDLCGKDIKTFAYGRGSHILALTNGGEVYSCDNIGQLKNGTFNMDLTFTLINILIIQDSQNMKHVVDIACGNKHSIILTKNDKVYAWESNNSGQVGNSTDGFSITPKFILSNVGCISCGDNFTMAVTKNGKVYGWGSNDVGQLGIGNYESKNMLLQTMQRNNTFSFGSQVTLSQAGGASNFENKNTPQLVGIPESLIVDKVTCGSNHTLVLTDKGTIYAWGGNKFGQLGIGNQTEFYTPTMIGQMKEIRWVDIAALNNTSIAVTEAGRFYVWGDCRGECISIPIATSSFNVHDIFGHYGPSIMHKPLILNEKLDILGCLGIAFDDSSTSDLKIQVEDKCIYVHKVILRICSSHFKKMFARDWAENNQSVVKINTFSYVVYKAYLKYLYTNIIDLPFKNISEFFYLANAYCEDNLKKQCIYRIKQEITVSNVAYFYNFAMKYETEELREFCVRFAVTHMRAVVKTENFAKLEDEKLMNRFINEASKAGCFKH</sequence>
<dbReference type="PROSITE" id="PS50097">
    <property type="entry name" value="BTB"/>
    <property type="match status" value="1"/>
</dbReference>
<dbReference type="InterPro" id="IPR051625">
    <property type="entry name" value="Signaling_Regulatory_Domain"/>
</dbReference>
<feature type="domain" description="BTB" evidence="4">
    <location>
        <begin position="423"/>
        <end position="490"/>
    </location>
</feature>